<dbReference type="Pfam" id="PF15595">
    <property type="entry name" value="Imm51"/>
    <property type="match status" value="1"/>
</dbReference>
<evidence type="ECO:0000313" key="1">
    <source>
        <dbReference type="EMBL" id="GLI44008.1"/>
    </source>
</evidence>
<sequence>MAPSTLTGMSEPSEFTRFPNVTFVEGETSDSVIYSPGGPADTHLREVFTAHGLEGSGYDWQSAVHAALLERASLLERFSFDCEAGMFCAYGTDREALGEVATTLESLIERPVQLVEALAVAAEHDLFD</sequence>
<gene>
    <name evidence="1" type="ORF">GALLR39Z86_38580</name>
</gene>
<protein>
    <recommendedName>
        <fullName evidence="3">Immunity protein 51 of polymorphic toxin system</fullName>
    </recommendedName>
</protein>
<organism evidence="1 2">
    <name type="scientific">Glycomyces algeriensis</name>
    <dbReference type="NCBI Taxonomy" id="256037"/>
    <lineage>
        <taxon>Bacteria</taxon>
        <taxon>Bacillati</taxon>
        <taxon>Actinomycetota</taxon>
        <taxon>Actinomycetes</taxon>
        <taxon>Glycomycetales</taxon>
        <taxon>Glycomycetaceae</taxon>
        <taxon>Glycomyces</taxon>
    </lineage>
</organism>
<dbReference type="InterPro" id="IPR028956">
    <property type="entry name" value="Imm51"/>
</dbReference>
<proteinExistence type="predicted"/>
<evidence type="ECO:0008006" key="3">
    <source>
        <dbReference type="Google" id="ProtNLM"/>
    </source>
</evidence>
<name>A0A9W6LHW7_9ACTN</name>
<keyword evidence="2" id="KW-1185">Reference proteome</keyword>
<comment type="caution">
    <text evidence="1">The sequence shown here is derived from an EMBL/GenBank/DDBJ whole genome shotgun (WGS) entry which is preliminary data.</text>
</comment>
<accession>A0A9W6LHW7</accession>
<evidence type="ECO:0000313" key="2">
    <source>
        <dbReference type="Proteomes" id="UP001144313"/>
    </source>
</evidence>
<reference evidence="1" key="1">
    <citation type="submission" date="2022-12" db="EMBL/GenBank/DDBJ databases">
        <title>Reference genome sequencing for broad-spectrum identification of bacterial and archaeal isolates by mass spectrometry.</title>
        <authorList>
            <person name="Sekiguchi Y."/>
            <person name="Tourlousse D.M."/>
        </authorList>
    </citation>
    <scope>NUCLEOTIDE SEQUENCE</scope>
    <source>
        <strain evidence="1">LLR39Z86</strain>
    </source>
</reference>
<dbReference type="EMBL" id="BSDT01000001">
    <property type="protein sequence ID" value="GLI44008.1"/>
    <property type="molecule type" value="Genomic_DNA"/>
</dbReference>
<dbReference type="AlphaFoldDB" id="A0A9W6LHW7"/>
<dbReference type="Proteomes" id="UP001144313">
    <property type="component" value="Unassembled WGS sequence"/>
</dbReference>